<feature type="region of interest" description="Disordered" evidence="1">
    <location>
        <begin position="1"/>
        <end position="23"/>
    </location>
</feature>
<evidence type="ECO:0000256" key="1">
    <source>
        <dbReference type="SAM" id="MobiDB-lite"/>
    </source>
</evidence>
<evidence type="ECO:0000313" key="2">
    <source>
        <dbReference type="EMBL" id="MBU3862644.1"/>
    </source>
</evidence>
<proteinExistence type="predicted"/>
<name>A0ABS6C6X1_9ACTN</name>
<evidence type="ECO:0000313" key="3">
    <source>
        <dbReference type="Proteomes" id="UP000720508"/>
    </source>
</evidence>
<reference evidence="2 3" key="1">
    <citation type="submission" date="2021-06" db="EMBL/GenBank/DDBJ databases">
        <authorList>
            <person name="Pan X."/>
        </authorList>
    </citation>
    <scope>NUCLEOTIDE SEQUENCE [LARGE SCALE GENOMIC DNA]</scope>
    <source>
        <strain evidence="2 3">4503</strain>
    </source>
</reference>
<sequence length="325" mass="34396">MNTAELAVAGSQPQSPDHGDWDLTTAGEPLHLHGPAALGDAWPRILPHLPVAAVNPCSCGRRADLGPVPGGQWFDERFAAAVLPGAVETDDARRMLGALLHCRHLGQGLLTLHSVVVARGDDAVLLLGGHGGGKTLTALALHARGWQPLSGDISLVGFPRNGAPRFRGGTSGFVIREEAVARYLPDRAHLYLRGKNAPTPSHGKTDISSLFPPPSPGTPSPRLSAVLHVRVETRESAVIEAPGQHLAHSLVYQASGRQLDRVTRRHPVALRPLEPAAYTRRRLVLTSRLAAALPFWSALGTPEAIAARLDGLLAGRSGRPRAATS</sequence>
<dbReference type="Proteomes" id="UP000720508">
    <property type="component" value="Unassembled WGS sequence"/>
</dbReference>
<protein>
    <submittedName>
        <fullName evidence="2">Uncharacterized protein</fullName>
    </submittedName>
</protein>
<comment type="caution">
    <text evidence="2">The sequence shown here is derived from an EMBL/GenBank/DDBJ whole genome shotgun (WGS) entry which is preliminary data.</text>
</comment>
<keyword evidence="3" id="KW-1185">Reference proteome</keyword>
<dbReference type="EMBL" id="JAHLEM010000004">
    <property type="protein sequence ID" value="MBU3862644.1"/>
    <property type="molecule type" value="Genomic_DNA"/>
</dbReference>
<dbReference type="RefSeq" id="WP_216339031.1">
    <property type="nucleotide sequence ID" value="NZ_JAHLEM010000004.1"/>
</dbReference>
<accession>A0ABS6C6X1</accession>
<organism evidence="2 3">
    <name type="scientific">Streptomyces niphimycinicus</name>
    <dbReference type="NCBI Taxonomy" id="2842201"/>
    <lineage>
        <taxon>Bacteria</taxon>
        <taxon>Bacillati</taxon>
        <taxon>Actinomycetota</taxon>
        <taxon>Actinomycetes</taxon>
        <taxon>Kitasatosporales</taxon>
        <taxon>Streptomycetaceae</taxon>
        <taxon>Streptomyces</taxon>
    </lineage>
</organism>
<gene>
    <name evidence="2" type="ORF">KN815_00465</name>
</gene>